<dbReference type="CDD" id="cd01118">
    <property type="entry name" value="ArsB_permease"/>
    <property type="match status" value="1"/>
</dbReference>
<dbReference type="InterPro" id="IPR000802">
    <property type="entry name" value="Arsenical_pump_ArsB"/>
</dbReference>
<feature type="transmembrane region" description="Helical" evidence="6">
    <location>
        <begin position="128"/>
        <end position="154"/>
    </location>
</feature>
<feature type="non-terminal residue" evidence="7">
    <location>
        <position position="1"/>
    </location>
</feature>
<dbReference type="PANTHER" id="PTHR43302">
    <property type="entry name" value="TRANSPORTER ARSB-RELATED"/>
    <property type="match status" value="1"/>
</dbReference>
<dbReference type="EMBL" id="AUZY01006824">
    <property type="protein sequence ID" value="EQD53100.1"/>
    <property type="molecule type" value="Genomic_DNA"/>
</dbReference>
<reference evidence="7" key="1">
    <citation type="submission" date="2013-08" db="EMBL/GenBank/DDBJ databases">
        <authorList>
            <person name="Mendez C."/>
            <person name="Richter M."/>
            <person name="Ferrer M."/>
            <person name="Sanchez J."/>
        </authorList>
    </citation>
    <scope>NUCLEOTIDE SEQUENCE</scope>
</reference>
<feature type="transmembrane region" description="Helical" evidence="6">
    <location>
        <begin position="234"/>
        <end position="252"/>
    </location>
</feature>
<dbReference type="NCBIfam" id="TIGR00935">
    <property type="entry name" value="2a45"/>
    <property type="match status" value="1"/>
</dbReference>
<dbReference type="AlphaFoldDB" id="T1BG31"/>
<dbReference type="NCBIfam" id="NF011980">
    <property type="entry name" value="PRK15445.1"/>
    <property type="match status" value="1"/>
</dbReference>
<evidence type="ECO:0000256" key="2">
    <source>
        <dbReference type="ARBA" id="ARBA00022475"/>
    </source>
</evidence>
<feature type="transmembrane region" description="Helical" evidence="6">
    <location>
        <begin position="12"/>
        <end position="29"/>
    </location>
</feature>
<proteinExistence type="predicted"/>
<dbReference type="PRINTS" id="PR00758">
    <property type="entry name" value="ARSENICPUMP"/>
</dbReference>
<organism evidence="7">
    <name type="scientific">mine drainage metagenome</name>
    <dbReference type="NCBI Taxonomy" id="410659"/>
    <lineage>
        <taxon>unclassified sequences</taxon>
        <taxon>metagenomes</taxon>
        <taxon>ecological metagenomes</taxon>
    </lineage>
</organism>
<feature type="transmembrane region" description="Helical" evidence="6">
    <location>
        <begin position="258"/>
        <end position="275"/>
    </location>
</feature>
<comment type="subcellular location">
    <subcellularLocation>
        <location evidence="1">Cell membrane</location>
        <topology evidence="1">Multi-pass membrane protein</topology>
    </subcellularLocation>
</comment>
<keyword evidence="2" id="KW-1003">Cell membrane</keyword>
<evidence type="ECO:0000256" key="3">
    <source>
        <dbReference type="ARBA" id="ARBA00022692"/>
    </source>
</evidence>
<reference evidence="7" key="2">
    <citation type="journal article" date="2014" name="ISME J.">
        <title>Microbial stratification in low pH oxic and suboxic macroscopic growths along an acid mine drainage.</title>
        <authorList>
            <person name="Mendez-Garcia C."/>
            <person name="Mesa V."/>
            <person name="Sprenger R.R."/>
            <person name="Richter M."/>
            <person name="Diez M.S."/>
            <person name="Solano J."/>
            <person name="Bargiela R."/>
            <person name="Golyshina O.V."/>
            <person name="Manteca A."/>
            <person name="Ramos J.L."/>
            <person name="Gallego J.R."/>
            <person name="Llorente I."/>
            <person name="Martins Dos Santos V.A."/>
            <person name="Jensen O.N."/>
            <person name="Pelaez A.I."/>
            <person name="Sanchez J."/>
            <person name="Ferrer M."/>
        </authorList>
    </citation>
    <scope>NUCLEOTIDE SEQUENCE</scope>
</reference>
<accession>T1BG31</accession>
<feature type="transmembrane region" description="Helical" evidence="6">
    <location>
        <begin position="190"/>
        <end position="210"/>
    </location>
</feature>
<feature type="transmembrane region" description="Helical" evidence="6">
    <location>
        <begin position="166"/>
        <end position="184"/>
    </location>
</feature>
<dbReference type="GO" id="GO:0005886">
    <property type="term" value="C:plasma membrane"/>
    <property type="evidence" value="ECO:0007669"/>
    <property type="project" value="UniProtKB-SubCell"/>
</dbReference>
<name>T1BG31_9ZZZZ</name>
<dbReference type="Pfam" id="PF02040">
    <property type="entry name" value="ArsB"/>
    <property type="match status" value="1"/>
</dbReference>
<evidence type="ECO:0000256" key="4">
    <source>
        <dbReference type="ARBA" id="ARBA00022989"/>
    </source>
</evidence>
<dbReference type="GO" id="GO:0015105">
    <property type="term" value="F:arsenite transmembrane transporter activity"/>
    <property type="evidence" value="ECO:0007669"/>
    <property type="project" value="InterPro"/>
</dbReference>
<evidence type="ECO:0000256" key="1">
    <source>
        <dbReference type="ARBA" id="ARBA00004651"/>
    </source>
</evidence>
<feature type="transmembrane region" description="Helical" evidence="6">
    <location>
        <begin position="296"/>
        <end position="314"/>
    </location>
</feature>
<keyword evidence="4 6" id="KW-1133">Transmembrane helix</keyword>
<feature type="transmembrane region" description="Helical" evidence="6">
    <location>
        <begin position="334"/>
        <end position="352"/>
    </location>
</feature>
<feature type="transmembrane region" description="Helical" evidence="6">
    <location>
        <begin position="421"/>
        <end position="444"/>
    </location>
</feature>
<feature type="transmembrane region" description="Helical" evidence="6">
    <location>
        <begin position="103"/>
        <end position="122"/>
    </location>
</feature>
<comment type="caution">
    <text evidence="7">The sequence shown here is derived from an EMBL/GenBank/DDBJ whole genome shotgun (WGS) entry which is preliminary data.</text>
</comment>
<feature type="transmembrane region" description="Helical" evidence="6">
    <location>
        <begin position="61"/>
        <end position="82"/>
    </location>
</feature>
<dbReference type="PANTHER" id="PTHR43302:SF5">
    <property type="entry name" value="TRANSPORTER ARSB-RELATED"/>
    <property type="match status" value="1"/>
</dbReference>
<evidence type="ECO:0000256" key="6">
    <source>
        <dbReference type="SAM" id="Phobius"/>
    </source>
</evidence>
<evidence type="ECO:0000256" key="5">
    <source>
        <dbReference type="ARBA" id="ARBA00023136"/>
    </source>
</evidence>
<keyword evidence="5 6" id="KW-0472">Membrane</keyword>
<protein>
    <submittedName>
        <fullName evidence="7">Arsenic efflux pump protein ArsB</fullName>
    </submittedName>
</protein>
<feature type="transmembrane region" description="Helical" evidence="6">
    <location>
        <begin position="36"/>
        <end position="55"/>
    </location>
</feature>
<keyword evidence="3 6" id="KW-0812">Transmembrane</keyword>
<gene>
    <name evidence="7" type="ORF">B1B_10427</name>
</gene>
<sequence length="455" mass="48697">SLEPGTLRPDPIMILALAVFGLTLALVIFQPKGLGIGWGALTGAAIALALGIIHWHDIAIVWHIVWDATLTFVALIIISLILDEAGFFHWAALHVAQMGRGNGHRLFPLVIILGALVAAFFANDGAALILTPIVLAMLIALGYSPEAALAFVLATGFVADTTSLPLVISNLVNIVSAGFFGIPFDRYAEIMIPVDLVSLLATIGVLVLYFGHRIPARYDVAELEAPRLAIRDPLVFRSSFPILGLLLVAYFVTAPYHVPVSVVTGTGALILLAVAGRWWTGGRKAVINNRKVLREAPWQIVLFSLGMYLVVYGLRNAGLTRELADVLTVLGRHGVIVAAVGTGFLTAALSAVMNNMPTVLVGALSIHQVTSLTGPVREAMIYANVIGCDIGPKFTPIGSLATLLWLHVLARKGEPISWKTYMRVGLILTPPVLLAALMALGIWIPVLDTLRRSMH</sequence>
<evidence type="ECO:0000313" key="7">
    <source>
        <dbReference type="EMBL" id="EQD53100.1"/>
    </source>
</evidence>